<evidence type="ECO:0000256" key="1">
    <source>
        <dbReference type="ARBA" id="ARBA00023015"/>
    </source>
</evidence>
<evidence type="ECO:0000313" key="5">
    <source>
        <dbReference type="EMBL" id="AEW99309.1"/>
    </source>
</evidence>
<protein>
    <submittedName>
        <fullName evidence="5">Multidomain-containing protein family</fullName>
    </submittedName>
</protein>
<keyword evidence="2" id="KW-0238">DNA-binding</keyword>
<name>F8JMK7_STREN</name>
<dbReference type="RefSeq" id="WP_014151081.1">
    <property type="nucleotide sequence ID" value="NC_016113.1"/>
</dbReference>
<dbReference type="PATRIC" id="fig|1003195.11.peg.605"/>
<keyword evidence="5" id="KW-0614">Plasmid</keyword>
<feature type="domain" description="HTH luxR-type" evidence="4">
    <location>
        <begin position="229"/>
        <end position="294"/>
    </location>
</feature>
<accession>G8XEN6</accession>
<dbReference type="PROSITE" id="PS50043">
    <property type="entry name" value="HTH_LUXR_2"/>
    <property type="match status" value="1"/>
</dbReference>
<dbReference type="PANTHER" id="PTHR44688">
    <property type="entry name" value="DNA-BINDING TRANSCRIPTIONAL ACTIVATOR DEVR_DOSR"/>
    <property type="match status" value="1"/>
</dbReference>
<dbReference type="KEGG" id="sct:SCAT_p0626"/>
<dbReference type="PANTHER" id="PTHR44688:SF16">
    <property type="entry name" value="DNA-BINDING TRANSCRIPTIONAL ACTIVATOR DEVR_DOSR"/>
    <property type="match status" value="1"/>
</dbReference>
<accession>F8JMK7</accession>
<sequence>MPAITGWTRELTLFDNLLDLDRAGASARLLQLTGEASIGKTRLLAEFCAGARRRGWTVAAGRAERTTEPFGGVADAVDACLRRAPQTLWDQLAAAELSALAAVLPAAATRLTTTRPAACGTAQAQPYGALRVLLGHLARPRGLLLALDDAHLAGPETMALLRHLVRRPPDGPVLVVTVVRRSAQACQVADELRQAAAGASFQAWELRAPAAELPAVGEVVCDPEPEGGEEPELEALSKRETQVARFVSMGCTNQQIASRLGLSQKTVETYMARIFKKLAVCSRTQVAYCLGRLDALADSRPLAG</sequence>
<dbReference type="Proteomes" id="UP000007842">
    <property type="component" value="Plasmid pSCATT"/>
</dbReference>
<dbReference type="PRINTS" id="PR00038">
    <property type="entry name" value="HTHLUXR"/>
</dbReference>
<dbReference type="InterPro" id="IPR041664">
    <property type="entry name" value="AAA_16"/>
</dbReference>
<evidence type="ECO:0000313" key="6">
    <source>
        <dbReference type="Proteomes" id="UP000007842"/>
    </source>
</evidence>
<dbReference type="Pfam" id="PF13191">
    <property type="entry name" value="AAA_16"/>
    <property type="match status" value="1"/>
</dbReference>
<dbReference type="Pfam" id="PF00196">
    <property type="entry name" value="GerE"/>
    <property type="match status" value="1"/>
</dbReference>
<dbReference type="KEGG" id="scy:SCATT_p11160"/>
<dbReference type="Gene3D" id="1.10.10.10">
    <property type="entry name" value="Winged helix-like DNA-binding domain superfamily/Winged helix DNA-binding domain"/>
    <property type="match status" value="1"/>
</dbReference>
<dbReference type="InterPro" id="IPR036388">
    <property type="entry name" value="WH-like_DNA-bd_sf"/>
</dbReference>
<evidence type="ECO:0000256" key="2">
    <source>
        <dbReference type="ARBA" id="ARBA00023125"/>
    </source>
</evidence>
<dbReference type="EMBL" id="CP003229">
    <property type="protein sequence ID" value="AEW99309.1"/>
    <property type="molecule type" value="Genomic_DNA"/>
</dbReference>
<evidence type="ECO:0000259" key="4">
    <source>
        <dbReference type="PROSITE" id="PS50043"/>
    </source>
</evidence>
<dbReference type="SMART" id="SM00421">
    <property type="entry name" value="HTH_LUXR"/>
    <property type="match status" value="1"/>
</dbReference>
<proteinExistence type="predicted"/>
<geneLocation type="plasmid" evidence="5 6">
    <name>pSCATT</name>
</geneLocation>
<organism evidence="5 6">
    <name type="scientific">Streptantibioticus cattleyicolor (strain ATCC 35852 / DSM 46488 / JCM 4925 / NBRC 14057 / NRRL 8057)</name>
    <name type="common">Streptomyces cattleya</name>
    <dbReference type="NCBI Taxonomy" id="1003195"/>
    <lineage>
        <taxon>Bacteria</taxon>
        <taxon>Bacillati</taxon>
        <taxon>Actinomycetota</taxon>
        <taxon>Actinomycetes</taxon>
        <taxon>Kitasatosporales</taxon>
        <taxon>Streptomycetaceae</taxon>
        <taxon>Streptantibioticus</taxon>
    </lineage>
</organism>
<reference evidence="6" key="1">
    <citation type="submission" date="2011-12" db="EMBL/GenBank/DDBJ databases">
        <title>Complete genome sequence of Streptomyces cattleya strain DSM 46488.</title>
        <authorList>
            <person name="Ou H.-Y."/>
            <person name="Li P."/>
            <person name="Zhao C."/>
            <person name="O'Hagan D."/>
            <person name="Deng Z."/>
        </authorList>
    </citation>
    <scope>NUCLEOTIDE SEQUENCE [LARGE SCALE GENOMIC DNA]</scope>
    <source>
        <strain evidence="6">ATCC 35852 / DSM 46488 / JCM 4925 / NBRC 14057 / NRRL 8057</strain>
        <plasmid evidence="6">Plasmid pSCATT</plasmid>
    </source>
</reference>
<dbReference type="SUPFAM" id="SSF46894">
    <property type="entry name" value="C-terminal effector domain of the bipartite response regulators"/>
    <property type="match status" value="1"/>
</dbReference>
<dbReference type="InterPro" id="IPR016032">
    <property type="entry name" value="Sig_transdc_resp-reg_C-effctor"/>
</dbReference>
<gene>
    <name evidence="5" type="ordered locus">SCATT_p11160</name>
</gene>
<evidence type="ECO:0000256" key="3">
    <source>
        <dbReference type="ARBA" id="ARBA00023163"/>
    </source>
</evidence>
<dbReference type="AlphaFoldDB" id="F8JMK7"/>
<dbReference type="PROSITE" id="PS00622">
    <property type="entry name" value="HTH_LUXR_1"/>
    <property type="match status" value="1"/>
</dbReference>
<keyword evidence="3" id="KW-0804">Transcription</keyword>
<dbReference type="GO" id="GO:0003677">
    <property type="term" value="F:DNA binding"/>
    <property type="evidence" value="ECO:0007669"/>
    <property type="project" value="UniProtKB-KW"/>
</dbReference>
<dbReference type="GO" id="GO:0006355">
    <property type="term" value="P:regulation of DNA-templated transcription"/>
    <property type="evidence" value="ECO:0007669"/>
    <property type="project" value="InterPro"/>
</dbReference>
<keyword evidence="1" id="KW-0805">Transcription regulation</keyword>
<keyword evidence="6" id="KW-1185">Reference proteome</keyword>
<dbReference type="OrthoDB" id="4500249at2"/>
<dbReference type="CDD" id="cd06170">
    <property type="entry name" value="LuxR_C_like"/>
    <property type="match status" value="1"/>
</dbReference>
<dbReference type="InterPro" id="IPR000792">
    <property type="entry name" value="Tscrpt_reg_LuxR_C"/>
</dbReference>
<dbReference type="HOGENOM" id="CLU_915019_0_0_11"/>